<keyword evidence="3" id="KW-0479">Metal-binding</keyword>
<evidence type="ECO:0000256" key="2">
    <source>
        <dbReference type="ARBA" id="ARBA00022670"/>
    </source>
</evidence>
<dbReference type="GO" id="GO:0016020">
    <property type="term" value="C:membrane"/>
    <property type="evidence" value="ECO:0007669"/>
    <property type="project" value="InterPro"/>
</dbReference>
<dbReference type="InterPro" id="IPR024079">
    <property type="entry name" value="MetalloPept_cat_dom_sf"/>
</dbReference>
<dbReference type="GO" id="GO:0046872">
    <property type="term" value="F:metal ion binding"/>
    <property type="evidence" value="ECO:0007669"/>
    <property type="project" value="UniProtKB-KW"/>
</dbReference>
<keyword evidence="5" id="KW-0862">Zinc</keyword>
<evidence type="ECO:0000256" key="1">
    <source>
        <dbReference type="ARBA" id="ARBA00001947"/>
    </source>
</evidence>
<evidence type="ECO:0000256" key="6">
    <source>
        <dbReference type="ARBA" id="ARBA00023049"/>
    </source>
</evidence>
<dbReference type="SUPFAM" id="SSF55486">
    <property type="entry name" value="Metalloproteases ('zincins'), catalytic domain"/>
    <property type="match status" value="1"/>
</dbReference>
<name>A0A7C9RXU6_9PSEU</name>
<dbReference type="AlphaFoldDB" id="A0A7C9RXU6"/>
<dbReference type="Pfam" id="PF01457">
    <property type="entry name" value="Peptidase_M8"/>
    <property type="match status" value="1"/>
</dbReference>
<comment type="caution">
    <text evidence="7">The sequence shown here is derived from an EMBL/GenBank/DDBJ whole genome shotgun (WGS) entry which is preliminary data.</text>
</comment>
<dbReference type="GO" id="GO:0007155">
    <property type="term" value="P:cell adhesion"/>
    <property type="evidence" value="ECO:0007669"/>
    <property type="project" value="InterPro"/>
</dbReference>
<gene>
    <name evidence="7" type="ORF">G7043_30510</name>
</gene>
<keyword evidence="8" id="KW-1185">Reference proteome</keyword>
<dbReference type="Gene3D" id="3.90.132.10">
    <property type="entry name" value="Leishmanolysin , domain 2"/>
    <property type="match status" value="1"/>
</dbReference>
<reference evidence="7 8" key="1">
    <citation type="submission" date="2020-03" db="EMBL/GenBank/DDBJ databases">
        <title>Isolation and identification of active actinomycetes.</title>
        <authorList>
            <person name="Sun X."/>
        </authorList>
    </citation>
    <scope>NUCLEOTIDE SEQUENCE [LARGE SCALE GENOMIC DNA]</scope>
    <source>
        <strain evidence="7 8">NEAU-D13</strain>
    </source>
</reference>
<protein>
    <submittedName>
        <fullName evidence="7">Peptidase</fullName>
    </submittedName>
</protein>
<dbReference type="Gene3D" id="3.40.390.10">
    <property type="entry name" value="Collagenase (Catalytic Domain)"/>
    <property type="match status" value="1"/>
</dbReference>
<sequence length="269" mass="28191">MKVYTARADASRALEIAATTSPFVITVQFGDGLTATQQAAFAQAADRWAKVIVGDLPDVIVDGEIIDDVLILAEGADLGGVGDVLAEAGFTHIRVGGLPCKGIMRFDTADLEQMEAEGTLHDVITHEMGHVLGIGSLWEEVGLVQGIGTNDPQFTGRLAMIEYGHLLGGLAETVPVENVGGDGSVGSHWRESKFRTELMSSTIGGKGNPISRLTAGSLIDLGYEVDLDAAEPYVLPTPVGPAAVGAPGPYKCLERPKKVHRVVPVEPAA</sequence>
<proteinExistence type="predicted"/>
<evidence type="ECO:0000313" key="8">
    <source>
        <dbReference type="Proteomes" id="UP000481360"/>
    </source>
</evidence>
<dbReference type="Proteomes" id="UP000481360">
    <property type="component" value="Unassembled WGS sequence"/>
</dbReference>
<evidence type="ECO:0000313" key="7">
    <source>
        <dbReference type="EMBL" id="NGY63262.1"/>
    </source>
</evidence>
<evidence type="ECO:0000256" key="4">
    <source>
        <dbReference type="ARBA" id="ARBA00022801"/>
    </source>
</evidence>
<dbReference type="EMBL" id="JAAMPJ010000009">
    <property type="protein sequence ID" value="NGY63262.1"/>
    <property type="molecule type" value="Genomic_DNA"/>
</dbReference>
<organism evidence="7 8">
    <name type="scientific">Lentzea alba</name>
    <dbReference type="NCBI Taxonomy" id="2714351"/>
    <lineage>
        <taxon>Bacteria</taxon>
        <taxon>Bacillati</taxon>
        <taxon>Actinomycetota</taxon>
        <taxon>Actinomycetes</taxon>
        <taxon>Pseudonocardiales</taxon>
        <taxon>Pseudonocardiaceae</taxon>
        <taxon>Lentzea</taxon>
    </lineage>
</organism>
<dbReference type="GO" id="GO:0006508">
    <property type="term" value="P:proteolysis"/>
    <property type="evidence" value="ECO:0007669"/>
    <property type="project" value="UniProtKB-KW"/>
</dbReference>
<dbReference type="GO" id="GO:0004222">
    <property type="term" value="F:metalloendopeptidase activity"/>
    <property type="evidence" value="ECO:0007669"/>
    <property type="project" value="InterPro"/>
</dbReference>
<evidence type="ECO:0000256" key="5">
    <source>
        <dbReference type="ARBA" id="ARBA00022833"/>
    </source>
</evidence>
<dbReference type="InterPro" id="IPR001577">
    <property type="entry name" value="Peptidase_M8"/>
</dbReference>
<accession>A0A7C9RXU6</accession>
<comment type="cofactor">
    <cofactor evidence="1">
        <name>Zn(2+)</name>
        <dbReference type="ChEBI" id="CHEBI:29105"/>
    </cofactor>
</comment>
<keyword evidence="6" id="KW-0482">Metalloprotease</keyword>
<keyword evidence="4" id="KW-0378">Hydrolase</keyword>
<evidence type="ECO:0000256" key="3">
    <source>
        <dbReference type="ARBA" id="ARBA00022723"/>
    </source>
</evidence>
<dbReference type="RefSeq" id="WP_166051465.1">
    <property type="nucleotide sequence ID" value="NZ_JAAMPJ010000009.1"/>
</dbReference>
<keyword evidence="2" id="KW-0645">Protease</keyword>